<proteinExistence type="inferred from homology"/>
<dbReference type="AlphaFoldDB" id="A0A7R8V6J1"/>
<dbReference type="Proteomes" id="UP000594454">
    <property type="component" value="Chromosome 6"/>
</dbReference>
<dbReference type="OrthoDB" id="17212at2759"/>
<dbReference type="CDD" id="cd12434">
    <property type="entry name" value="RRM_RCAN_like"/>
    <property type="match status" value="1"/>
</dbReference>
<dbReference type="GO" id="GO:0007617">
    <property type="term" value="P:mating behavior"/>
    <property type="evidence" value="ECO:0007669"/>
    <property type="project" value="UniProtKB-ARBA"/>
</dbReference>
<dbReference type="FunFam" id="3.30.70.330:FF:000092">
    <property type="entry name" value="Calcipressin-2 isoform 2"/>
    <property type="match status" value="1"/>
</dbReference>
<evidence type="ECO:0008006" key="5">
    <source>
        <dbReference type="Google" id="ProtNLM"/>
    </source>
</evidence>
<dbReference type="GO" id="GO:0019722">
    <property type="term" value="P:calcium-mediated signaling"/>
    <property type="evidence" value="ECO:0007669"/>
    <property type="project" value="InterPro"/>
</dbReference>
<dbReference type="PANTHER" id="PTHR10300:SF14">
    <property type="entry name" value="PROTEIN SARAH"/>
    <property type="match status" value="1"/>
</dbReference>
<evidence type="ECO:0000313" key="3">
    <source>
        <dbReference type="EMBL" id="CAD7093344.1"/>
    </source>
</evidence>
<accession>A0A7R8V6J1</accession>
<organism evidence="3 4">
    <name type="scientific">Hermetia illucens</name>
    <name type="common">Black soldier fly</name>
    <dbReference type="NCBI Taxonomy" id="343691"/>
    <lineage>
        <taxon>Eukaryota</taxon>
        <taxon>Metazoa</taxon>
        <taxon>Ecdysozoa</taxon>
        <taxon>Arthropoda</taxon>
        <taxon>Hexapoda</taxon>
        <taxon>Insecta</taxon>
        <taxon>Pterygota</taxon>
        <taxon>Neoptera</taxon>
        <taxon>Endopterygota</taxon>
        <taxon>Diptera</taxon>
        <taxon>Brachycera</taxon>
        <taxon>Stratiomyomorpha</taxon>
        <taxon>Stratiomyidae</taxon>
        <taxon>Hermetiinae</taxon>
        <taxon>Hermetia</taxon>
    </lineage>
</organism>
<dbReference type="InterPro" id="IPR035979">
    <property type="entry name" value="RBD_domain_sf"/>
</dbReference>
<dbReference type="Pfam" id="PF04847">
    <property type="entry name" value="Calcipressin"/>
    <property type="match status" value="1"/>
</dbReference>
<keyword evidence="4" id="KW-1185">Reference proteome</keyword>
<dbReference type="PANTHER" id="PTHR10300">
    <property type="entry name" value="CALCIPRESSIN"/>
    <property type="match status" value="1"/>
</dbReference>
<dbReference type="FunCoup" id="A0A7R8V6J1">
    <property type="interactions" value="950"/>
</dbReference>
<reference evidence="3 4" key="1">
    <citation type="submission" date="2020-11" db="EMBL/GenBank/DDBJ databases">
        <authorList>
            <person name="Wallbank WR R."/>
            <person name="Pardo Diaz C."/>
            <person name="Kozak K."/>
            <person name="Martin S."/>
            <person name="Jiggins C."/>
            <person name="Moest M."/>
            <person name="Warren A I."/>
            <person name="Generalovic N T."/>
            <person name="Byers J.R.P. K."/>
            <person name="Montejo-Kovacevich G."/>
            <person name="Yen C E."/>
        </authorList>
    </citation>
    <scope>NUCLEOTIDE SEQUENCE [LARGE SCALE GENOMIC DNA]</scope>
</reference>
<dbReference type="EMBL" id="LR899014">
    <property type="protein sequence ID" value="CAD7093344.1"/>
    <property type="molecule type" value="Genomic_DNA"/>
</dbReference>
<dbReference type="Gene3D" id="3.30.70.330">
    <property type="match status" value="1"/>
</dbReference>
<gene>
    <name evidence="3" type="ORF">HERILL_LOCUS15629</name>
</gene>
<sequence length="284" mass="32635">MIVGFPIRGCDLHEIIGLRRWRLQTRYSTHFRLQKQQYRLEDHFSKETKVIMSHAQDECDDRLLPDENIFINPADGLSNQHPTLHELDSEDEEKEIDPDSFDDLPTSLIVTNIHSEVFTNDKLKADLEDLFRMFSENVTFQWLRSFKRLRVNFDTAIAAANARVQLHQYEFYKTSISCYFAQPVTPVSQRNLQPPPLTKQFLISPPASPPAGWEPREEMEPLVNHDLLAALANLTPGESCELHPQSEDQPGIIVHTALIPETPSEDSLTQKPKIVHTKCPERTS</sequence>
<dbReference type="GO" id="GO:0005634">
    <property type="term" value="C:nucleus"/>
    <property type="evidence" value="ECO:0007669"/>
    <property type="project" value="TreeGrafter"/>
</dbReference>
<dbReference type="InParanoid" id="A0A7R8V6J1"/>
<dbReference type="InterPro" id="IPR012677">
    <property type="entry name" value="Nucleotide-bd_a/b_plait_sf"/>
</dbReference>
<evidence type="ECO:0000313" key="4">
    <source>
        <dbReference type="Proteomes" id="UP000594454"/>
    </source>
</evidence>
<dbReference type="GO" id="GO:0003676">
    <property type="term" value="F:nucleic acid binding"/>
    <property type="evidence" value="ECO:0007669"/>
    <property type="project" value="InterPro"/>
</dbReference>
<comment type="similarity">
    <text evidence="1">Belongs to the RCAN family.</text>
</comment>
<dbReference type="SUPFAM" id="SSF54928">
    <property type="entry name" value="RNA-binding domain, RBD"/>
    <property type="match status" value="1"/>
</dbReference>
<evidence type="ECO:0000256" key="2">
    <source>
        <dbReference type="SAM" id="MobiDB-lite"/>
    </source>
</evidence>
<protein>
    <recommendedName>
        <fullName evidence="5">Protein sarah</fullName>
    </recommendedName>
</protein>
<dbReference type="GO" id="GO:0008597">
    <property type="term" value="F:calcium-dependent protein serine/threonine phosphatase regulator activity"/>
    <property type="evidence" value="ECO:0007669"/>
    <property type="project" value="TreeGrafter"/>
</dbReference>
<feature type="region of interest" description="Disordered" evidence="2">
    <location>
        <begin position="262"/>
        <end position="284"/>
    </location>
</feature>
<dbReference type="InterPro" id="IPR006931">
    <property type="entry name" value="Calcipressin"/>
</dbReference>
<dbReference type="GO" id="GO:0005737">
    <property type="term" value="C:cytoplasm"/>
    <property type="evidence" value="ECO:0007669"/>
    <property type="project" value="TreeGrafter"/>
</dbReference>
<evidence type="ECO:0000256" key="1">
    <source>
        <dbReference type="ARBA" id="ARBA00008209"/>
    </source>
</evidence>
<name>A0A7R8V6J1_HERIL</name>